<dbReference type="PROSITE" id="PS50053">
    <property type="entry name" value="UBIQUITIN_2"/>
    <property type="match status" value="2"/>
</dbReference>
<evidence type="ECO:0000313" key="3">
    <source>
        <dbReference type="Proteomes" id="UP000507222"/>
    </source>
</evidence>
<evidence type="ECO:0000259" key="1">
    <source>
        <dbReference type="PROSITE" id="PS50053"/>
    </source>
</evidence>
<dbReference type="CDD" id="cd17039">
    <property type="entry name" value="Ubl_ubiquitin_like"/>
    <property type="match status" value="2"/>
</dbReference>
<name>A0A6J5VT69_PRUAR</name>
<dbReference type="AlphaFoldDB" id="A0A6J5VT69"/>
<dbReference type="SUPFAM" id="SSF54236">
    <property type="entry name" value="Ubiquitin-like"/>
    <property type="match status" value="2"/>
</dbReference>
<dbReference type="Gene3D" id="3.10.20.90">
    <property type="entry name" value="Phosphatidylinositol 3-kinase Catalytic Subunit, Chain A, domain 1"/>
    <property type="match status" value="1"/>
</dbReference>
<sequence length="169" mass="19195">MQLISGTMDLDSNLPPANMRIIVLWRGATSSLEIPVATRIIEVKVLICEALHVPVPADRQELSWEGQFLEDELTLQNYHIPPNASLTVLTKIEVKIYLEYSRFYYVCVVYDGNTVGELKAKLGAEQSIDDIEHKVLRMNGFDLDDHALLWAAGVMEGTKLHLVKYQNRR</sequence>
<dbReference type="Pfam" id="PF00240">
    <property type="entry name" value="ubiquitin"/>
    <property type="match status" value="1"/>
</dbReference>
<feature type="domain" description="Ubiquitin-like" evidence="1">
    <location>
        <begin position="113"/>
        <end position="163"/>
    </location>
</feature>
<protein>
    <recommendedName>
        <fullName evidence="1">Ubiquitin-like domain-containing protein</fullName>
    </recommendedName>
</protein>
<evidence type="ECO:0000313" key="2">
    <source>
        <dbReference type="EMBL" id="CAB4290575.1"/>
    </source>
</evidence>
<dbReference type="EMBL" id="CAEKDK010000008">
    <property type="protein sequence ID" value="CAB4290575.1"/>
    <property type="molecule type" value="Genomic_DNA"/>
</dbReference>
<feature type="domain" description="Ubiquitin-like" evidence="1">
    <location>
        <begin position="19"/>
        <end position="91"/>
    </location>
</feature>
<proteinExistence type="predicted"/>
<dbReference type="Proteomes" id="UP000507222">
    <property type="component" value="Unassembled WGS sequence"/>
</dbReference>
<accession>A0A6J5VT69</accession>
<reference evidence="2 3" key="1">
    <citation type="submission" date="2020-05" db="EMBL/GenBank/DDBJ databases">
        <authorList>
            <person name="Campoy J."/>
            <person name="Schneeberger K."/>
            <person name="Spophaly S."/>
        </authorList>
    </citation>
    <scope>NUCLEOTIDE SEQUENCE [LARGE SCALE GENOMIC DNA]</scope>
    <source>
        <strain evidence="2">PruArmRojPasFocal</strain>
    </source>
</reference>
<organism evidence="2 3">
    <name type="scientific">Prunus armeniaca</name>
    <name type="common">Apricot</name>
    <name type="synonym">Armeniaca vulgaris</name>
    <dbReference type="NCBI Taxonomy" id="36596"/>
    <lineage>
        <taxon>Eukaryota</taxon>
        <taxon>Viridiplantae</taxon>
        <taxon>Streptophyta</taxon>
        <taxon>Embryophyta</taxon>
        <taxon>Tracheophyta</taxon>
        <taxon>Spermatophyta</taxon>
        <taxon>Magnoliopsida</taxon>
        <taxon>eudicotyledons</taxon>
        <taxon>Gunneridae</taxon>
        <taxon>Pentapetalae</taxon>
        <taxon>rosids</taxon>
        <taxon>fabids</taxon>
        <taxon>Rosales</taxon>
        <taxon>Rosaceae</taxon>
        <taxon>Amygdaloideae</taxon>
        <taxon>Amygdaleae</taxon>
        <taxon>Prunus</taxon>
    </lineage>
</organism>
<gene>
    <name evidence="2" type="ORF">CURHAP_LOCUS50659</name>
</gene>
<dbReference type="InterPro" id="IPR029071">
    <property type="entry name" value="Ubiquitin-like_domsf"/>
</dbReference>
<dbReference type="InterPro" id="IPR000626">
    <property type="entry name" value="Ubiquitin-like_dom"/>
</dbReference>
<dbReference type="SMART" id="SM00213">
    <property type="entry name" value="UBQ"/>
    <property type="match status" value="1"/>
</dbReference>